<evidence type="ECO:0000313" key="5">
    <source>
        <dbReference type="Proteomes" id="UP001054902"/>
    </source>
</evidence>
<dbReference type="EMBL" id="BLLK01000038">
    <property type="protein sequence ID" value="GFH49630.1"/>
    <property type="molecule type" value="Genomic_DNA"/>
</dbReference>
<dbReference type="Proteomes" id="UP001054902">
    <property type="component" value="Unassembled WGS sequence"/>
</dbReference>
<keyword evidence="2" id="KW-0472">Membrane</keyword>
<organism evidence="4 5">
    <name type="scientific">Chaetoceros tenuissimus</name>
    <dbReference type="NCBI Taxonomy" id="426638"/>
    <lineage>
        <taxon>Eukaryota</taxon>
        <taxon>Sar</taxon>
        <taxon>Stramenopiles</taxon>
        <taxon>Ochrophyta</taxon>
        <taxon>Bacillariophyta</taxon>
        <taxon>Coscinodiscophyceae</taxon>
        <taxon>Chaetocerotophycidae</taxon>
        <taxon>Chaetocerotales</taxon>
        <taxon>Chaetocerotaceae</taxon>
        <taxon>Chaetoceros</taxon>
    </lineage>
</organism>
<keyword evidence="3" id="KW-0732">Signal</keyword>
<gene>
    <name evidence="4" type="ORF">CTEN210_06106</name>
</gene>
<feature type="signal peptide" evidence="3">
    <location>
        <begin position="1"/>
        <end position="19"/>
    </location>
</feature>
<comment type="caution">
    <text evidence="4">The sequence shown here is derived from an EMBL/GenBank/DDBJ whole genome shotgun (WGS) entry which is preliminary data.</text>
</comment>
<feature type="compositionally biased region" description="Basic and acidic residues" evidence="1">
    <location>
        <begin position="256"/>
        <end position="269"/>
    </location>
</feature>
<keyword evidence="2" id="KW-1133">Transmembrane helix</keyword>
<sequence>MKIVLCLCILAISASSATAGALCSNNNSLIFQYENVQRDCLWLRSASDEIRKELCAVDNISRSCNLSCGNCCSDNPFFRMLSDDKTLSCFDIGKDNELKSLHCETKYGSSDFKVKDQCPESCDYCLNTQDETNSGSDEDEINIMSATGDPNATSERKKKGRWVWPVFGSLLVILAVVGSAFGYKKYKERDAVKSQASKSKFAAMFAKSKKKEEKKEEKQDDVEQGFFSGFFSPQPKEETKEETGFFGGFFSQPPQEEVKKEEKQEEKKKFSNFFSKKNKNEI</sequence>
<evidence type="ECO:0000256" key="3">
    <source>
        <dbReference type="SAM" id="SignalP"/>
    </source>
</evidence>
<protein>
    <recommendedName>
        <fullName evidence="6">Transmembrane protein</fullName>
    </recommendedName>
</protein>
<name>A0AAD3CRB7_9STRA</name>
<proteinExistence type="predicted"/>
<evidence type="ECO:0000256" key="1">
    <source>
        <dbReference type="SAM" id="MobiDB-lite"/>
    </source>
</evidence>
<feature type="transmembrane region" description="Helical" evidence="2">
    <location>
        <begin position="162"/>
        <end position="183"/>
    </location>
</feature>
<accession>A0AAD3CRB7</accession>
<evidence type="ECO:0000256" key="2">
    <source>
        <dbReference type="SAM" id="Phobius"/>
    </source>
</evidence>
<evidence type="ECO:0000313" key="4">
    <source>
        <dbReference type="EMBL" id="GFH49630.1"/>
    </source>
</evidence>
<reference evidence="4 5" key="1">
    <citation type="journal article" date="2021" name="Sci. Rep.">
        <title>The genome of the diatom Chaetoceros tenuissimus carries an ancient integrated fragment of an extant virus.</title>
        <authorList>
            <person name="Hongo Y."/>
            <person name="Kimura K."/>
            <person name="Takaki Y."/>
            <person name="Yoshida Y."/>
            <person name="Baba S."/>
            <person name="Kobayashi G."/>
            <person name="Nagasaki K."/>
            <person name="Hano T."/>
            <person name="Tomaru Y."/>
        </authorList>
    </citation>
    <scope>NUCLEOTIDE SEQUENCE [LARGE SCALE GENOMIC DNA]</scope>
    <source>
        <strain evidence="4 5">NIES-3715</strain>
    </source>
</reference>
<evidence type="ECO:0008006" key="6">
    <source>
        <dbReference type="Google" id="ProtNLM"/>
    </source>
</evidence>
<dbReference type="AlphaFoldDB" id="A0AAD3CRB7"/>
<keyword evidence="2" id="KW-0812">Transmembrane</keyword>
<keyword evidence="5" id="KW-1185">Reference proteome</keyword>
<feature type="region of interest" description="Disordered" evidence="1">
    <location>
        <begin position="212"/>
        <end position="282"/>
    </location>
</feature>
<feature type="chain" id="PRO_5042175457" description="Transmembrane protein" evidence="3">
    <location>
        <begin position="20"/>
        <end position="282"/>
    </location>
</feature>